<dbReference type="AlphaFoldDB" id="A0A7X0ZDX8"/>
<dbReference type="InterPro" id="IPR000305">
    <property type="entry name" value="GIY-YIG_endonuc"/>
</dbReference>
<evidence type="ECO:0000313" key="3">
    <source>
        <dbReference type="EMBL" id="MBC2250687.1"/>
    </source>
</evidence>
<keyword evidence="6" id="KW-1185">Reference proteome</keyword>
<dbReference type="Pfam" id="PF01541">
    <property type="entry name" value="GIY-YIG"/>
    <property type="match status" value="1"/>
</dbReference>
<protein>
    <submittedName>
        <fullName evidence="3">GIY-YIG nuclease family protein</fullName>
    </submittedName>
</protein>
<dbReference type="InterPro" id="IPR050190">
    <property type="entry name" value="UPF0213_domain"/>
</dbReference>
<dbReference type="SUPFAM" id="SSF82771">
    <property type="entry name" value="GIY-YIG endonuclease"/>
    <property type="match status" value="1"/>
</dbReference>
<evidence type="ECO:0000313" key="6">
    <source>
        <dbReference type="Proteomes" id="UP001252688"/>
    </source>
</evidence>
<accession>A0A7X0ZDX8</accession>
<feature type="domain" description="GIY-YIG" evidence="2">
    <location>
        <begin position="5"/>
        <end position="80"/>
    </location>
</feature>
<name>A0A7X0ZDX8_9LIST</name>
<evidence type="ECO:0000313" key="5">
    <source>
        <dbReference type="Proteomes" id="UP000559864"/>
    </source>
</evidence>
<dbReference type="Gene3D" id="3.40.1440.10">
    <property type="entry name" value="GIY-YIG endonuclease"/>
    <property type="match status" value="1"/>
</dbReference>
<dbReference type="PANTHER" id="PTHR34477:SF1">
    <property type="entry name" value="UPF0213 PROTEIN YHBQ"/>
    <property type="match status" value="1"/>
</dbReference>
<evidence type="ECO:0000259" key="2">
    <source>
        <dbReference type="PROSITE" id="PS50164"/>
    </source>
</evidence>
<comment type="caution">
    <text evidence="3">The sequence shown here is derived from an EMBL/GenBank/DDBJ whole genome shotgun (WGS) entry which is preliminary data.</text>
</comment>
<reference evidence="4 6" key="2">
    <citation type="submission" date="2023-05" db="EMBL/GenBank/DDBJ databases">
        <title>A Combination of Whole Genome Sequencing and Metagenomics Reveals Diversity of Listeria spp. in Soil Collected from the Nantahala National Forest.</title>
        <authorList>
            <person name="Wang J."/>
            <person name="Schamp C.N."/>
            <person name="Hudson L.K."/>
            <person name="Chaggar H.K."/>
            <person name="Bryan D.W."/>
            <person name="Radosevich M."/>
            <person name="Denes T.G."/>
        </authorList>
    </citation>
    <scope>NUCLEOTIDE SEQUENCE [LARGE SCALE GENOMIC DNA]</scope>
    <source>
        <strain evidence="4 6">UTK S2-0002</strain>
    </source>
</reference>
<dbReference type="GeneID" id="86846977"/>
<dbReference type="Proteomes" id="UP000559864">
    <property type="component" value="Unassembled WGS sequence"/>
</dbReference>
<gene>
    <name evidence="3" type="ORF">HCB49_11870</name>
    <name evidence="4" type="ORF">QJV37_10395</name>
</gene>
<proteinExistence type="inferred from homology"/>
<dbReference type="PROSITE" id="PS50164">
    <property type="entry name" value="GIY_YIG"/>
    <property type="match status" value="1"/>
</dbReference>
<dbReference type="EMBL" id="JAARZC010000003">
    <property type="protein sequence ID" value="MBC2250687.1"/>
    <property type="molecule type" value="Genomic_DNA"/>
</dbReference>
<dbReference type="Proteomes" id="UP001252688">
    <property type="component" value="Unassembled WGS sequence"/>
</dbReference>
<dbReference type="PANTHER" id="PTHR34477">
    <property type="entry name" value="UPF0213 PROTEIN YHBQ"/>
    <property type="match status" value="1"/>
</dbReference>
<evidence type="ECO:0000256" key="1">
    <source>
        <dbReference type="ARBA" id="ARBA00007435"/>
    </source>
</evidence>
<sequence length="91" mass="10745">MAKASEHFFYVLKCNDNSYYGGYTTDVVRREAEHNAGIRCKYTKTRRPVKVIHFEKFETRSEATKAEAAFKKLSRKNKDAYLIEQREEESE</sequence>
<comment type="similarity">
    <text evidence="1">Belongs to the UPF0213 family.</text>
</comment>
<dbReference type="CDD" id="cd10456">
    <property type="entry name" value="GIY-YIG_UPF0213"/>
    <property type="match status" value="1"/>
</dbReference>
<organism evidence="3 5">
    <name type="scientific">Listeria cossartiae subsp. cayugensis</name>
    <dbReference type="NCBI Taxonomy" id="2713505"/>
    <lineage>
        <taxon>Bacteria</taxon>
        <taxon>Bacillati</taxon>
        <taxon>Bacillota</taxon>
        <taxon>Bacilli</taxon>
        <taxon>Bacillales</taxon>
        <taxon>Listeriaceae</taxon>
        <taxon>Listeria</taxon>
        <taxon>Listeria cossartiae</taxon>
    </lineage>
</organism>
<reference evidence="3 5" key="1">
    <citation type="submission" date="2020-03" db="EMBL/GenBank/DDBJ databases">
        <title>Soil Listeria distribution.</title>
        <authorList>
            <person name="Liao J."/>
            <person name="Wiedmann M."/>
        </authorList>
    </citation>
    <scope>NUCLEOTIDE SEQUENCE [LARGE SCALE GENOMIC DNA]</scope>
    <source>
        <strain evidence="3 5">FSL L7-0123</strain>
    </source>
</reference>
<evidence type="ECO:0000313" key="4">
    <source>
        <dbReference type="EMBL" id="MDT0114534.1"/>
    </source>
</evidence>
<dbReference type="RefSeq" id="WP_070294334.1">
    <property type="nucleotide sequence ID" value="NZ_JAARZC010000003.1"/>
</dbReference>
<dbReference type="InterPro" id="IPR035901">
    <property type="entry name" value="GIY-YIG_endonuc_sf"/>
</dbReference>
<dbReference type="EMBL" id="JASBAM010000003">
    <property type="protein sequence ID" value="MDT0114534.1"/>
    <property type="molecule type" value="Genomic_DNA"/>
</dbReference>